<dbReference type="Proteomes" id="UP000499080">
    <property type="component" value="Unassembled WGS sequence"/>
</dbReference>
<evidence type="ECO:0000313" key="1">
    <source>
        <dbReference type="EMBL" id="GBM14330.1"/>
    </source>
</evidence>
<accession>A0A4Y2DC82</accession>
<sequence>MDLPRPLSSSQAAAVERHKVTSLSFISSGRKKWVGQGKPQLLHGILEEKVPKLASRHSYSQMDQLHRTAIRDQQPIFTFSYTKRKYCNRQKIRTRDFDESPRFRPP</sequence>
<gene>
    <name evidence="1" type="ORF">AVEN_55327_1</name>
</gene>
<comment type="caution">
    <text evidence="1">The sequence shown here is derived from an EMBL/GenBank/DDBJ whole genome shotgun (WGS) entry which is preliminary data.</text>
</comment>
<protein>
    <submittedName>
        <fullName evidence="1">Uncharacterized protein</fullName>
    </submittedName>
</protein>
<keyword evidence="2" id="KW-1185">Reference proteome</keyword>
<evidence type="ECO:0000313" key="2">
    <source>
        <dbReference type="Proteomes" id="UP000499080"/>
    </source>
</evidence>
<name>A0A4Y2DC82_ARAVE</name>
<reference evidence="1 2" key="1">
    <citation type="journal article" date="2019" name="Sci. Rep.">
        <title>Orb-weaving spider Araneus ventricosus genome elucidates the spidroin gene catalogue.</title>
        <authorList>
            <person name="Kono N."/>
            <person name="Nakamura H."/>
            <person name="Ohtoshi R."/>
            <person name="Moran D.A.P."/>
            <person name="Shinohara A."/>
            <person name="Yoshida Y."/>
            <person name="Fujiwara M."/>
            <person name="Mori M."/>
            <person name="Tomita M."/>
            <person name="Arakawa K."/>
        </authorList>
    </citation>
    <scope>NUCLEOTIDE SEQUENCE [LARGE SCALE GENOMIC DNA]</scope>
</reference>
<dbReference type="EMBL" id="BGPR01000342">
    <property type="protein sequence ID" value="GBM14330.1"/>
    <property type="molecule type" value="Genomic_DNA"/>
</dbReference>
<dbReference type="AlphaFoldDB" id="A0A4Y2DC82"/>
<proteinExistence type="predicted"/>
<organism evidence="1 2">
    <name type="scientific">Araneus ventricosus</name>
    <name type="common">Orbweaver spider</name>
    <name type="synonym">Epeira ventricosa</name>
    <dbReference type="NCBI Taxonomy" id="182803"/>
    <lineage>
        <taxon>Eukaryota</taxon>
        <taxon>Metazoa</taxon>
        <taxon>Ecdysozoa</taxon>
        <taxon>Arthropoda</taxon>
        <taxon>Chelicerata</taxon>
        <taxon>Arachnida</taxon>
        <taxon>Araneae</taxon>
        <taxon>Araneomorphae</taxon>
        <taxon>Entelegynae</taxon>
        <taxon>Araneoidea</taxon>
        <taxon>Araneidae</taxon>
        <taxon>Araneus</taxon>
    </lineage>
</organism>